<comment type="similarity">
    <text evidence="1">Belongs to the peptidase C40 family.</text>
</comment>
<reference evidence="7" key="1">
    <citation type="journal article" date="2019" name="Int. J. Syst. Evol. Microbiol.">
        <title>The Global Catalogue of Microorganisms (GCM) 10K type strain sequencing project: providing services to taxonomists for standard genome sequencing and annotation.</title>
        <authorList>
            <consortium name="The Broad Institute Genomics Platform"/>
            <consortium name="The Broad Institute Genome Sequencing Center for Infectious Disease"/>
            <person name="Wu L."/>
            <person name="Ma J."/>
        </authorList>
    </citation>
    <scope>NUCLEOTIDE SEQUENCE [LARGE SCALE GENOMIC DNA]</scope>
    <source>
        <strain evidence="7">KCTC 12861</strain>
    </source>
</reference>
<evidence type="ECO:0000256" key="3">
    <source>
        <dbReference type="ARBA" id="ARBA00022801"/>
    </source>
</evidence>
<evidence type="ECO:0000313" key="6">
    <source>
        <dbReference type="EMBL" id="GHB19470.1"/>
    </source>
</evidence>
<comment type="caution">
    <text evidence="6">The sequence shown here is derived from an EMBL/GenBank/DDBJ whole genome shotgun (WGS) entry which is preliminary data.</text>
</comment>
<protein>
    <submittedName>
        <fullName evidence="6">Peptidase</fullName>
    </submittedName>
</protein>
<dbReference type="PROSITE" id="PS51935">
    <property type="entry name" value="NLPC_P60"/>
    <property type="match status" value="1"/>
</dbReference>
<evidence type="ECO:0000256" key="1">
    <source>
        <dbReference type="ARBA" id="ARBA00007074"/>
    </source>
</evidence>
<organism evidence="6 7">
    <name type="scientific">Pseudovibrio japonicus</name>
    <dbReference type="NCBI Taxonomy" id="366534"/>
    <lineage>
        <taxon>Bacteria</taxon>
        <taxon>Pseudomonadati</taxon>
        <taxon>Pseudomonadota</taxon>
        <taxon>Alphaproteobacteria</taxon>
        <taxon>Hyphomicrobiales</taxon>
        <taxon>Stappiaceae</taxon>
        <taxon>Pseudovibrio</taxon>
    </lineage>
</organism>
<dbReference type="InterPro" id="IPR038765">
    <property type="entry name" value="Papain-like_cys_pep_sf"/>
</dbReference>
<dbReference type="EMBL" id="BMXE01000001">
    <property type="protein sequence ID" value="GHB19470.1"/>
    <property type="molecule type" value="Genomic_DNA"/>
</dbReference>
<accession>A0ABQ3DXH5</accession>
<gene>
    <name evidence="6" type="ORF">GCM10007094_04230</name>
</gene>
<dbReference type="SUPFAM" id="SSF54001">
    <property type="entry name" value="Cysteine proteinases"/>
    <property type="match status" value="1"/>
</dbReference>
<proteinExistence type="inferred from homology"/>
<dbReference type="InterPro" id="IPR011929">
    <property type="entry name" value="Phage_pept_NlpC/P60"/>
</dbReference>
<keyword evidence="2" id="KW-0645">Protease</keyword>
<evidence type="ECO:0000313" key="7">
    <source>
        <dbReference type="Proteomes" id="UP000637980"/>
    </source>
</evidence>
<dbReference type="Gene3D" id="3.90.1720.10">
    <property type="entry name" value="endopeptidase domain like (from Nostoc punctiforme)"/>
    <property type="match status" value="1"/>
</dbReference>
<sequence>MMEQTPEALLAEARSWIGTPYKHQASRKGAGCDCLGLIRGLYRFLHNREPAIPANYAPEWADLNNEDQLLIAARQYLDEVPETSPKPAQVLLFRWAPHYPCKHLGLMSAQDRFIHAYEAVGVVESPLVPMWRNKIAGCFSFFPTD</sequence>
<evidence type="ECO:0000256" key="2">
    <source>
        <dbReference type="ARBA" id="ARBA00022670"/>
    </source>
</evidence>
<evidence type="ECO:0000259" key="5">
    <source>
        <dbReference type="PROSITE" id="PS51935"/>
    </source>
</evidence>
<dbReference type="Proteomes" id="UP000637980">
    <property type="component" value="Unassembled WGS sequence"/>
</dbReference>
<keyword evidence="7" id="KW-1185">Reference proteome</keyword>
<keyword evidence="3" id="KW-0378">Hydrolase</keyword>
<evidence type="ECO:0000256" key="4">
    <source>
        <dbReference type="ARBA" id="ARBA00022807"/>
    </source>
</evidence>
<dbReference type="InterPro" id="IPR000064">
    <property type="entry name" value="NLP_P60_dom"/>
</dbReference>
<feature type="domain" description="NlpC/P60" evidence="5">
    <location>
        <begin position="3"/>
        <end position="142"/>
    </location>
</feature>
<dbReference type="NCBIfam" id="TIGR02219">
    <property type="entry name" value="phage_NlpC_fam"/>
    <property type="match status" value="1"/>
</dbReference>
<name>A0ABQ3DXH5_9HYPH</name>
<keyword evidence="4" id="KW-0788">Thiol protease</keyword>